<evidence type="ECO:0000313" key="2">
    <source>
        <dbReference type="Proteomes" id="UP000821845"/>
    </source>
</evidence>
<reference evidence="1" key="1">
    <citation type="submission" date="2020-05" db="EMBL/GenBank/DDBJ databases">
        <title>Large-scale comparative analyses of tick genomes elucidate their genetic diversity and vector capacities.</title>
        <authorList>
            <person name="Jia N."/>
            <person name="Wang J."/>
            <person name="Shi W."/>
            <person name="Du L."/>
            <person name="Sun Y."/>
            <person name="Zhan W."/>
            <person name="Jiang J."/>
            <person name="Wang Q."/>
            <person name="Zhang B."/>
            <person name="Ji P."/>
            <person name="Sakyi L.B."/>
            <person name="Cui X."/>
            <person name="Yuan T."/>
            <person name="Jiang B."/>
            <person name="Yang W."/>
            <person name="Lam T.T.-Y."/>
            <person name="Chang Q."/>
            <person name="Ding S."/>
            <person name="Wang X."/>
            <person name="Zhu J."/>
            <person name="Ruan X."/>
            <person name="Zhao L."/>
            <person name="Wei J."/>
            <person name="Que T."/>
            <person name="Du C."/>
            <person name="Cheng J."/>
            <person name="Dai P."/>
            <person name="Han X."/>
            <person name="Huang E."/>
            <person name="Gao Y."/>
            <person name="Liu J."/>
            <person name="Shao H."/>
            <person name="Ye R."/>
            <person name="Li L."/>
            <person name="Wei W."/>
            <person name="Wang X."/>
            <person name="Wang C."/>
            <person name="Yang T."/>
            <person name="Huo Q."/>
            <person name="Li W."/>
            <person name="Guo W."/>
            <person name="Chen H."/>
            <person name="Zhou L."/>
            <person name="Ni X."/>
            <person name="Tian J."/>
            <person name="Zhou Y."/>
            <person name="Sheng Y."/>
            <person name="Liu T."/>
            <person name="Pan Y."/>
            <person name="Xia L."/>
            <person name="Li J."/>
            <person name="Zhao F."/>
            <person name="Cao W."/>
        </authorList>
    </citation>
    <scope>NUCLEOTIDE SEQUENCE</scope>
    <source>
        <strain evidence="1">Hyas-2018</strain>
    </source>
</reference>
<name>A0ACB7S577_HYAAI</name>
<proteinExistence type="predicted"/>
<dbReference type="EMBL" id="CM023485">
    <property type="protein sequence ID" value="KAH6930028.1"/>
    <property type="molecule type" value="Genomic_DNA"/>
</dbReference>
<dbReference type="Proteomes" id="UP000821845">
    <property type="component" value="Chromosome 5"/>
</dbReference>
<keyword evidence="2" id="KW-1185">Reference proteome</keyword>
<accession>A0ACB7S577</accession>
<gene>
    <name evidence="1" type="ORF">HPB50_008099</name>
</gene>
<protein>
    <submittedName>
        <fullName evidence="1">Uncharacterized protein</fullName>
    </submittedName>
</protein>
<sequence>MNATRPTSSAPALMKLVLGDAQGSTGNLHHHQRERRLHPRQLGCKRLPKPSLHHLSTRR</sequence>
<organism evidence="1 2">
    <name type="scientific">Hyalomma asiaticum</name>
    <name type="common">Tick</name>
    <dbReference type="NCBI Taxonomy" id="266040"/>
    <lineage>
        <taxon>Eukaryota</taxon>
        <taxon>Metazoa</taxon>
        <taxon>Ecdysozoa</taxon>
        <taxon>Arthropoda</taxon>
        <taxon>Chelicerata</taxon>
        <taxon>Arachnida</taxon>
        <taxon>Acari</taxon>
        <taxon>Parasitiformes</taxon>
        <taxon>Ixodida</taxon>
        <taxon>Ixodoidea</taxon>
        <taxon>Ixodidae</taxon>
        <taxon>Hyalomminae</taxon>
        <taxon>Hyalomma</taxon>
    </lineage>
</organism>
<evidence type="ECO:0000313" key="1">
    <source>
        <dbReference type="EMBL" id="KAH6930028.1"/>
    </source>
</evidence>
<comment type="caution">
    <text evidence="1">The sequence shown here is derived from an EMBL/GenBank/DDBJ whole genome shotgun (WGS) entry which is preliminary data.</text>
</comment>